<evidence type="ECO:0000313" key="1">
    <source>
        <dbReference type="EMBL" id="PIR07010.1"/>
    </source>
</evidence>
<proteinExistence type="predicted"/>
<name>A0A2H0NDN2_9BACT</name>
<gene>
    <name evidence="1" type="ORF">COV55_01120</name>
</gene>
<dbReference type="AlphaFoldDB" id="A0A2H0NDN2"/>
<sequence>MTEERWREIKHQIKESFSIENEYSEELSPGAVEVVEFVGPQGKTQMRFVTKPKVLDKKTTYSNRAGSDVKVDYIYSEDENVSYLEIFIWSEDKDDWQKVDADSLF</sequence>
<dbReference type="EMBL" id="PCWQ01000007">
    <property type="protein sequence ID" value="PIR07010.1"/>
    <property type="molecule type" value="Genomic_DNA"/>
</dbReference>
<comment type="caution">
    <text evidence="1">The sequence shown here is derived from an EMBL/GenBank/DDBJ whole genome shotgun (WGS) entry which is preliminary data.</text>
</comment>
<reference evidence="1 2" key="1">
    <citation type="submission" date="2017-09" db="EMBL/GenBank/DDBJ databases">
        <title>Depth-based differentiation of microbial function through sediment-hosted aquifers and enrichment of novel symbionts in the deep terrestrial subsurface.</title>
        <authorList>
            <person name="Probst A.J."/>
            <person name="Ladd B."/>
            <person name="Jarett J.K."/>
            <person name="Geller-Mcgrath D.E."/>
            <person name="Sieber C.M."/>
            <person name="Emerson J.B."/>
            <person name="Anantharaman K."/>
            <person name="Thomas B.C."/>
            <person name="Malmstrom R."/>
            <person name="Stieglmeier M."/>
            <person name="Klingl A."/>
            <person name="Woyke T."/>
            <person name="Ryan C.M."/>
            <person name="Banfield J.F."/>
        </authorList>
    </citation>
    <scope>NUCLEOTIDE SEQUENCE [LARGE SCALE GENOMIC DNA]</scope>
    <source>
        <strain evidence="1">CG11_big_fil_rev_8_21_14_0_20_36_20</strain>
    </source>
</reference>
<evidence type="ECO:0000313" key="2">
    <source>
        <dbReference type="Proteomes" id="UP000230564"/>
    </source>
</evidence>
<dbReference type="Proteomes" id="UP000230564">
    <property type="component" value="Unassembled WGS sequence"/>
</dbReference>
<protein>
    <submittedName>
        <fullName evidence="1">Uncharacterized protein</fullName>
    </submittedName>
</protein>
<organism evidence="1 2">
    <name type="scientific">Candidatus Komeilibacteria bacterium CG11_big_fil_rev_8_21_14_0_20_36_20</name>
    <dbReference type="NCBI Taxonomy" id="1974477"/>
    <lineage>
        <taxon>Bacteria</taxon>
        <taxon>Candidatus Komeiliibacteriota</taxon>
    </lineage>
</organism>
<accession>A0A2H0NDN2</accession>